<dbReference type="AlphaFoldDB" id="A0A915DD30"/>
<proteinExistence type="predicted"/>
<dbReference type="Gene3D" id="2.130.10.10">
    <property type="entry name" value="YVTN repeat-like/Quinoprotein amine dehydrogenase"/>
    <property type="match status" value="1"/>
</dbReference>
<evidence type="ECO:0000259" key="1">
    <source>
        <dbReference type="Pfam" id="PF10433"/>
    </source>
</evidence>
<dbReference type="Pfam" id="PF10433">
    <property type="entry name" value="Beta-prop_RSE1_1st"/>
    <property type="match status" value="1"/>
</dbReference>
<dbReference type="Proteomes" id="UP000887574">
    <property type="component" value="Unplaced"/>
</dbReference>
<organism evidence="2 3">
    <name type="scientific">Ditylenchus dipsaci</name>
    <dbReference type="NCBI Taxonomy" id="166011"/>
    <lineage>
        <taxon>Eukaryota</taxon>
        <taxon>Metazoa</taxon>
        <taxon>Ecdysozoa</taxon>
        <taxon>Nematoda</taxon>
        <taxon>Chromadorea</taxon>
        <taxon>Rhabditida</taxon>
        <taxon>Tylenchina</taxon>
        <taxon>Tylenchomorpha</taxon>
        <taxon>Sphaerularioidea</taxon>
        <taxon>Anguinidae</taxon>
        <taxon>Anguininae</taxon>
        <taxon>Ditylenchus</taxon>
    </lineage>
</organism>
<protein>
    <submittedName>
        <fullName evidence="3">DNA damage-binding protein 1</fullName>
    </submittedName>
</protein>
<sequence>MDETTSNNHNLDHQQQMQLQGQPSANNYIVSAQKPTVINAAVVGNFRNTSELDMVISKVNRVEHLLVTPEGLKPHREIPIFGRIASLIAFRLPGEQLDSILILTVKYDLAILNFKPNGEIRTRASGHVADRVGRPAETGIIAGVHASGLIALRLYEGHLKLIQWQDDKDLKCFNVRFEDYNVTDVAFLENTEKPAIAYFYQDQNGKHLKICEIDLDEKEMHPPLWKQSNIEAEATLLIPVPAPYGGLIIVGQESICYQKSANQCTSISPPSYTCLPLIATLG</sequence>
<dbReference type="InterPro" id="IPR018846">
    <property type="entry name" value="Beta-prop_RSE1/DDB1/CPSF1_1st"/>
</dbReference>
<evidence type="ECO:0000313" key="2">
    <source>
        <dbReference type="Proteomes" id="UP000887574"/>
    </source>
</evidence>
<dbReference type="PANTHER" id="PTHR10644">
    <property type="entry name" value="DNA REPAIR/RNA PROCESSING CPSF FAMILY"/>
    <property type="match status" value="1"/>
</dbReference>
<reference evidence="3" key="1">
    <citation type="submission" date="2022-11" db="UniProtKB">
        <authorList>
            <consortium name="WormBaseParasite"/>
        </authorList>
    </citation>
    <scope>IDENTIFICATION</scope>
</reference>
<feature type="domain" description="RSE1/DDB1/CPSF1 first beta-propeller" evidence="1">
    <location>
        <begin position="37"/>
        <end position="268"/>
    </location>
</feature>
<accession>A0A915DD30</accession>
<dbReference type="InterPro" id="IPR015943">
    <property type="entry name" value="WD40/YVTN_repeat-like_dom_sf"/>
</dbReference>
<evidence type="ECO:0000313" key="3">
    <source>
        <dbReference type="WBParaSite" id="jg18354"/>
    </source>
</evidence>
<keyword evidence="2" id="KW-1185">Reference proteome</keyword>
<name>A0A915DD30_9BILA</name>
<dbReference type="WBParaSite" id="jg18354">
    <property type="protein sequence ID" value="jg18354"/>
    <property type="gene ID" value="jg18354"/>
</dbReference>
<dbReference type="InterPro" id="IPR050358">
    <property type="entry name" value="RSE1/DDB1/CFT1"/>
</dbReference>